<dbReference type="FunFam" id="3.40.50.300:FF:000221">
    <property type="entry name" value="Multidrug ABC transporter ATP-binding protein"/>
    <property type="match status" value="1"/>
</dbReference>
<dbReference type="PANTHER" id="PTHR24221">
    <property type="entry name" value="ATP-BINDING CASSETTE SUB-FAMILY B"/>
    <property type="match status" value="1"/>
</dbReference>
<dbReference type="InterPro" id="IPR003439">
    <property type="entry name" value="ABC_transporter-like_ATP-bd"/>
</dbReference>
<protein>
    <submittedName>
        <fullName evidence="14">ATP-binding cassette subfamily B protein</fullName>
    </submittedName>
</protein>
<dbReference type="InterPro" id="IPR027417">
    <property type="entry name" value="P-loop_NTPase"/>
</dbReference>
<dbReference type="SMART" id="SM00382">
    <property type="entry name" value="AAA"/>
    <property type="match status" value="1"/>
</dbReference>
<dbReference type="RefSeq" id="WP_184531912.1">
    <property type="nucleotide sequence ID" value="NZ_JACHJW010000001.1"/>
</dbReference>
<accession>A0A7W7SKF4</accession>
<feature type="transmembrane region" description="Helical" evidence="11">
    <location>
        <begin position="131"/>
        <end position="151"/>
    </location>
</feature>
<comment type="subcellular location">
    <subcellularLocation>
        <location evidence="1">Cell inner membrane</location>
        <topology evidence="1">Multi-pass membrane protein</topology>
    </subcellularLocation>
</comment>
<dbReference type="PROSITE" id="PS50893">
    <property type="entry name" value="ABC_TRANSPORTER_2"/>
    <property type="match status" value="1"/>
</dbReference>
<keyword evidence="8 11" id="KW-1133">Transmembrane helix</keyword>
<dbReference type="GO" id="GO:0016887">
    <property type="term" value="F:ATP hydrolysis activity"/>
    <property type="evidence" value="ECO:0007669"/>
    <property type="project" value="InterPro"/>
</dbReference>
<keyword evidence="5 11" id="KW-0812">Transmembrane</keyword>
<feature type="transmembrane region" description="Helical" evidence="11">
    <location>
        <begin position="59"/>
        <end position="77"/>
    </location>
</feature>
<evidence type="ECO:0000259" key="12">
    <source>
        <dbReference type="PROSITE" id="PS50893"/>
    </source>
</evidence>
<keyword evidence="15" id="KW-1185">Reference proteome</keyword>
<feature type="domain" description="ABC transporter" evidence="12">
    <location>
        <begin position="338"/>
        <end position="582"/>
    </location>
</feature>
<feature type="transmembrane region" description="Helical" evidence="11">
    <location>
        <begin position="20"/>
        <end position="39"/>
    </location>
</feature>
<keyword evidence="6" id="KW-0547">Nucleotide-binding</keyword>
<dbReference type="PROSITE" id="PS50929">
    <property type="entry name" value="ABC_TM1F"/>
    <property type="match status" value="1"/>
</dbReference>
<evidence type="ECO:0000256" key="2">
    <source>
        <dbReference type="ARBA" id="ARBA00022448"/>
    </source>
</evidence>
<feature type="transmembrane region" description="Helical" evidence="11">
    <location>
        <begin position="282"/>
        <end position="302"/>
    </location>
</feature>
<evidence type="ECO:0000256" key="9">
    <source>
        <dbReference type="ARBA" id="ARBA00023136"/>
    </source>
</evidence>
<dbReference type="AlphaFoldDB" id="A0A7W7SKF4"/>
<organism evidence="14 15">
    <name type="scientific">Micromonospora polyrhachis</name>
    <dbReference type="NCBI Taxonomy" id="1282883"/>
    <lineage>
        <taxon>Bacteria</taxon>
        <taxon>Bacillati</taxon>
        <taxon>Actinomycetota</taxon>
        <taxon>Actinomycetes</taxon>
        <taxon>Micromonosporales</taxon>
        <taxon>Micromonosporaceae</taxon>
        <taxon>Micromonospora</taxon>
    </lineage>
</organism>
<evidence type="ECO:0000313" key="15">
    <source>
        <dbReference type="Proteomes" id="UP000578819"/>
    </source>
</evidence>
<dbReference type="Pfam" id="PF00005">
    <property type="entry name" value="ABC_tran"/>
    <property type="match status" value="1"/>
</dbReference>
<dbReference type="SUPFAM" id="SSF90123">
    <property type="entry name" value="ABC transporter transmembrane region"/>
    <property type="match status" value="1"/>
</dbReference>
<sequence>MATLRAALRLGCADPKALGAMLALILVGAAPPLGVAWFTKLLFDEVSKGGAASPSTATWYAVTIAGLGAVAAIANRVSGYFTTALQNAITIAADVQLYRKLNTFLGLGPFEQPALRDRLALAQQAANQAPYAVVMFAVGVAQNVVTLGGFAAILTSLWPPAGLLLLAVAVPDFFIQLRLSRRAAQAVEDSASLFRARFLFQAVLTDLRAAREVRLYQLGRFFHDRLTGAVRGAARIELAAARHVTVVQTCWALAGAAVTLTATVIAVNAAVRGRLSLGDLTLLLAAFGAAHAGLAGIAGQLGDAGAAMRLFRHYVAVLDSPADLADGTLPAPPLRSGIRFEDVWFRYDEGGPWILRGVDLTIPAGEAIGLVGLNGAGKSTLVKLLCRFYDPDRGRITWDGVDLRELRVETLRQRMGAVFQDFMCYDLTAAENVGIGRLPHTAEQVEEAAARAEIHDRLRALPHGYDTLLSRTFADQDGEPGVTLSGGQWQRVALARSLMRADADLLILDEPSSGLDADAETRVHASLARIRQGRTGLLVSHRLGTLRDAQRIVVLDAGRVVESGAHDELMTADGEYARLFRLQADGYQLAPS</sequence>
<proteinExistence type="inferred from homology"/>
<feature type="transmembrane region" description="Helical" evidence="11">
    <location>
        <begin position="250"/>
        <end position="270"/>
    </location>
</feature>
<dbReference type="GO" id="GO:0005524">
    <property type="term" value="F:ATP binding"/>
    <property type="evidence" value="ECO:0007669"/>
    <property type="project" value="UniProtKB-KW"/>
</dbReference>
<name>A0A7W7SKF4_9ACTN</name>
<evidence type="ECO:0000256" key="6">
    <source>
        <dbReference type="ARBA" id="ARBA00022741"/>
    </source>
</evidence>
<dbReference type="Gene3D" id="3.40.50.300">
    <property type="entry name" value="P-loop containing nucleotide triphosphate hydrolases"/>
    <property type="match status" value="1"/>
</dbReference>
<dbReference type="Proteomes" id="UP000578819">
    <property type="component" value="Unassembled WGS sequence"/>
</dbReference>
<dbReference type="InterPro" id="IPR017871">
    <property type="entry name" value="ABC_transporter-like_CS"/>
</dbReference>
<evidence type="ECO:0000256" key="11">
    <source>
        <dbReference type="SAM" id="Phobius"/>
    </source>
</evidence>
<dbReference type="EMBL" id="JACHJW010000001">
    <property type="protein sequence ID" value="MBB4956444.1"/>
    <property type="molecule type" value="Genomic_DNA"/>
</dbReference>
<dbReference type="GO" id="GO:0034040">
    <property type="term" value="F:ATPase-coupled lipid transmembrane transporter activity"/>
    <property type="evidence" value="ECO:0007669"/>
    <property type="project" value="TreeGrafter"/>
</dbReference>
<dbReference type="Gene3D" id="1.20.1560.10">
    <property type="entry name" value="ABC transporter type 1, transmembrane domain"/>
    <property type="match status" value="1"/>
</dbReference>
<dbReference type="PROSITE" id="PS00211">
    <property type="entry name" value="ABC_TRANSPORTER_1"/>
    <property type="match status" value="1"/>
</dbReference>
<keyword evidence="9 11" id="KW-0472">Membrane</keyword>
<comment type="caution">
    <text evidence="14">The sequence shown here is derived from an EMBL/GenBank/DDBJ whole genome shotgun (WGS) entry which is preliminary data.</text>
</comment>
<keyword evidence="4" id="KW-0997">Cell inner membrane</keyword>
<comment type="similarity">
    <text evidence="10">Belongs to the ABC transporter superfamily. Siderophore-Fe(3+) uptake transporter (SIUT) (TC 3.A.1.21) family.</text>
</comment>
<evidence type="ECO:0000256" key="1">
    <source>
        <dbReference type="ARBA" id="ARBA00004429"/>
    </source>
</evidence>
<evidence type="ECO:0000259" key="13">
    <source>
        <dbReference type="PROSITE" id="PS50929"/>
    </source>
</evidence>
<dbReference type="InterPro" id="IPR003593">
    <property type="entry name" value="AAA+_ATPase"/>
</dbReference>
<dbReference type="InterPro" id="IPR036640">
    <property type="entry name" value="ABC1_TM_sf"/>
</dbReference>
<evidence type="ECO:0000256" key="8">
    <source>
        <dbReference type="ARBA" id="ARBA00022989"/>
    </source>
</evidence>
<dbReference type="InterPro" id="IPR039421">
    <property type="entry name" value="Type_1_exporter"/>
</dbReference>
<reference evidence="14 15" key="1">
    <citation type="submission" date="2020-08" db="EMBL/GenBank/DDBJ databases">
        <title>Sequencing the genomes of 1000 actinobacteria strains.</title>
        <authorList>
            <person name="Klenk H.-P."/>
        </authorList>
    </citation>
    <scope>NUCLEOTIDE SEQUENCE [LARGE SCALE GENOMIC DNA]</scope>
    <source>
        <strain evidence="14 15">DSM 45886</strain>
    </source>
</reference>
<dbReference type="InterPro" id="IPR011527">
    <property type="entry name" value="ABC1_TM_dom"/>
</dbReference>
<evidence type="ECO:0000256" key="5">
    <source>
        <dbReference type="ARBA" id="ARBA00022692"/>
    </source>
</evidence>
<evidence type="ECO:0000256" key="7">
    <source>
        <dbReference type="ARBA" id="ARBA00022840"/>
    </source>
</evidence>
<keyword evidence="2" id="KW-0813">Transport</keyword>
<evidence type="ECO:0000256" key="4">
    <source>
        <dbReference type="ARBA" id="ARBA00022519"/>
    </source>
</evidence>
<dbReference type="PANTHER" id="PTHR24221:SF646">
    <property type="entry name" value="HAEMOLYSIN SECRETION ATP-BINDING PROTEIN"/>
    <property type="match status" value="1"/>
</dbReference>
<evidence type="ECO:0000256" key="10">
    <source>
        <dbReference type="ARBA" id="ARBA00023455"/>
    </source>
</evidence>
<gene>
    <name evidence="14" type="ORF">FHR38_000177</name>
</gene>
<dbReference type="SUPFAM" id="SSF52540">
    <property type="entry name" value="P-loop containing nucleoside triphosphate hydrolases"/>
    <property type="match status" value="1"/>
</dbReference>
<evidence type="ECO:0000256" key="3">
    <source>
        <dbReference type="ARBA" id="ARBA00022475"/>
    </source>
</evidence>
<feature type="domain" description="ABC transmembrane type-1" evidence="13">
    <location>
        <begin position="20"/>
        <end position="306"/>
    </location>
</feature>
<keyword evidence="3" id="KW-1003">Cell membrane</keyword>
<evidence type="ECO:0000313" key="14">
    <source>
        <dbReference type="EMBL" id="MBB4956444.1"/>
    </source>
</evidence>
<keyword evidence="7 14" id="KW-0067">ATP-binding</keyword>
<dbReference type="GO" id="GO:0140359">
    <property type="term" value="F:ABC-type transporter activity"/>
    <property type="evidence" value="ECO:0007669"/>
    <property type="project" value="InterPro"/>
</dbReference>
<dbReference type="GO" id="GO:0005886">
    <property type="term" value="C:plasma membrane"/>
    <property type="evidence" value="ECO:0007669"/>
    <property type="project" value="UniProtKB-SubCell"/>
</dbReference>